<protein>
    <submittedName>
        <fullName evidence="2">Uncharacterized protein</fullName>
    </submittedName>
</protein>
<dbReference type="EMBL" id="LS992241">
    <property type="protein sequence ID" value="SYX84954.1"/>
    <property type="molecule type" value="Genomic_DNA"/>
</dbReference>
<evidence type="ECO:0000313" key="2">
    <source>
        <dbReference type="EMBL" id="SYX84954.1"/>
    </source>
</evidence>
<accession>A0A383REM9</accession>
<sequence>MTHRILSSHNEEHSLNNKIIEAPKFYLVYFGSLVLAALLILIPDLPLNFIAVLTQAIGGMLMVPLSSS</sequence>
<dbReference type="Proteomes" id="UP000304148">
    <property type="component" value="Chromosome"/>
</dbReference>
<keyword evidence="1" id="KW-0472">Membrane</keyword>
<organism evidence="2 3">
    <name type="scientific">Paenibacillus alvei</name>
    <name type="common">Bacillus alvei</name>
    <dbReference type="NCBI Taxonomy" id="44250"/>
    <lineage>
        <taxon>Bacteria</taxon>
        <taxon>Bacillati</taxon>
        <taxon>Bacillota</taxon>
        <taxon>Bacilli</taxon>
        <taxon>Bacillales</taxon>
        <taxon>Paenibacillaceae</taxon>
        <taxon>Paenibacillus</taxon>
    </lineage>
</organism>
<proteinExistence type="predicted"/>
<keyword evidence="1" id="KW-0812">Transmembrane</keyword>
<reference evidence="3" key="1">
    <citation type="submission" date="2018-08" db="EMBL/GenBank/DDBJ databases">
        <authorList>
            <person name="Chevrot R."/>
        </authorList>
    </citation>
    <scope>NUCLEOTIDE SEQUENCE [LARGE SCALE GENOMIC DNA]</scope>
</reference>
<name>A0A383REM9_PAEAL</name>
<keyword evidence="1" id="KW-1133">Transmembrane helix</keyword>
<gene>
    <name evidence="2" type="ORF">PBLR_13376</name>
</gene>
<dbReference type="AlphaFoldDB" id="A0A383REM9"/>
<evidence type="ECO:0000313" key="3">
    <source>
        <dbReference type="Proteomes" id="UP000304148"/>
    </source>
</evidence>
<evidence type="ECO:0000256" key="1">
    <source>
        <dbReference type="SAM" id="Phobius"/>
    </source>
</evidence>
<feature type="transmembrane region" description="Helical" evidence="1">
    <location>
        <begin position="25"/>
        <end position="42"/>
    </location>
</feature>